<evidence type="ECO:0000256" key="2">
    <source>
        <dbReference type="SAM" id="SignalP"/>
    </source>
</evidence>
<dbReference type="InterPro" id="IPR006771">
    <property type="entry name" value="CetA-like"/>
</dbReference>
<evidence type="ECO:0000313" key="4">
    <source>
        <dbReference type="Proteomes" id="UP001310594"/>
    </source>
</evidence>
<reference evidence="3" key="1">
    <citation type="submission" date="2023-08" db="EMBL/GenBank/DDBJ databases">
        <title>Black Yeasts Isolated from many extreme environments.</title>
        <authorList>
            <person name="Coleine C."/>
            <person name="Stajich J.E."/>
            <person name="Selbmann L."/>
        </authorList>
    </citation>
    <scope>NUCLEOTIDE SEQUENCE</scope>
    <source>
        <strain evidence="3">CCFEE 5810</strain>
    </source>
</reference>
<dbReference type="EMBL" id="JAVRQU010000023">
    <property type="protein sequence ID" value="KAK5690746.1"/>
    <property type="molecule type" value="Genomic_DNA"/>
</dbReference>
<keyword evidence="2" id="KW-0732">Signal</keyword>
<feature type="region of interest" description="Disordered" evidence="1">
    <location>
        <begin position="27"/>
        <end position="46"/>
    </location>
</feature>
<gene>
    <name evidence="3" type="ORF">LTR97_011907</name>
</gene>
<sequence length="253" mass="26898">MGITLLTTATMALFTAAFGAPVADGGPPGGNNHINPHTGGSPGHFWHIEDSSITWPTHKIDIVSNVTQDMPGWNPNWASEGGHGGPNTNTKVTAAVGNGILGHVINQCSKTIYVRTAIGPNDGVNSDGIDDPVGGTYAIAPGAWYTTTIRPVINGKSGVSVRLSDSATTNVVYQIEYAQKANGNGNMAIWYDLSGLDGNPFGNEKRYMQVNWDGNACENLYNAPGSTGMDWLESNPHTQKECENVGDVYFWLC</sequence>
<feature type="compositionally biased region" description="Low complexity" evidence="1">
    <location>
        <begin position="27"/>
        <end position="39"/>
    </location>
</feature>
<evidence type="ECO:0000313" key="3">
    <source>
        <dbReference type="EMBL" id="KAK5690746.1"/>
    </source>
</evidence>
<dbReference type="AlphaFoldDB" id="A0AAN7ZYA1"/>
<comment type="caution">
    <text evidence="3">The sequence shown here is derived from an EMBL/GenBank/DDBJ whole genome shotgun (WGS) entry which is preliminary data.</text>
</comment>
<name>A0AAN7ZYA1_9PEZI</name>
<organism evidence="3 4">
    <name type="scientific">Elasticomyces elasticus</name>
    <dbReference type="NCBI Taxonomy" id="574655"/>
    <lineage>
        <taxon>Eukaryota</taxon>
        <taxon>Fungi</taxon>
        <taxon>Dikarya</taxon>
        <taxon>Ascomycota</taxon>
        <taxon>Pezizomycotina</taxon>
        <taxon>Dothideomycetes</taxon>
        <taxon>Dothideomycetidae</taxon>
        <taxon>Mycosphaerellales</taxon>
        <taxon>Teratosphaeriaceae</taxon>
        <taxon>Elasticomyces</taxon>
    </lineage>
</organism>
<feature type="signal peptide" evidence="2">
    <location>
        <begin position="1"/>
        <end position="25"/>
    </location>
</feature>
<dbReference type="Proteomes" id="UP001310594">
    <property type="component" value="Unassembled WGS sequence"/>
</dbReference>
<evidence type="ECO:0000256" key="1">
    <source>
        <dbReference type="SAM" id="MobiDB-lite"/>
    </source>
</evidence>
<proteinExistence type="predicted"/>
<feature type="chain" id="PRO_5042982196" evidence="2">
    <location>
        <begin position="26"/>
        <end position="253"/>
    </location>
</feature>
<accession>A0AAN7ZYA1</accession>
<dbReference type="Pfam" id="PF04681">
    <property type="entry name" value="Bys1"/>
    <property type="match status" value="1"/>
</dbReference>
<protein>
    <submittedName>
        <fullName evidence="3">Uncharacterized protein</fullName>
    </submittedName>
</protein>